<name>A0A934KHP5_9BACT</name>
<dbReference type="AlphaFoldDB" id="A0A934KHP5"/>
<feature type="transmembrane region" description="Helical" evidence="1">
    <location>
        <begin position="143"/>
        <end position="162"/>
    </location>
</feature>
<evidence type="ECO:0000313" key="3">
    <source>
        <dbReference type="Proteomes" id="UP000620075"/>
    </source>
</evidence>
<keyword evidence="1" id="KW-1133">Transmembrane helix</keyword>
<evidence type="ECO:0000256" key="1">
    <source>
        <dbReference type="SAM" id="Phobius"/>
    </source>
</evidence>
<reference evidence="2 3" key="1">
    <citation type="submission" date="2020-10" db="EMBL/GenBank/DDBJ databases">
        <title>Ca. Dormibacterota MAGs.</title>
        <authorList>
            <person name="Montgomery K."/>
        </authorList>
    </citation>
    <scope>NUCLEOTIDE SEQUENCE [LARGE SCALE GENOMIC DNA]</scope>
    <source>
        <strain evidence="2">SC8811_S16_3</strain>
    </source>
</reference>
<feature type="transmembrane region" description="Helical" evidence="1">
    <location>
        <begin position="38"/>
        <end position="56"/>
    </location>
</feature>
<organism evidence="2 3">
    <name type="scientific">Candidatus Dormiibacter inghamiae</name>
    <dbReference type="NCBI Taxonomy" id="3127013"/>
    <lineage>
        <taxon>Bacteria</taxon>
        <taxon>Bacillati</taxon>
        <taxon>Candidatus Dormiibacterota</taxon>
        <taxon>Candidatus Dormibacteria</taxon>
        <taxon>Candidatus Dormibacterales</taxon>
        <taxon>Candidatus Dormibacteraceae</taxon>
        <taxon>Candidatus Dormiibacter</taxon>
    </lineage>
</organism>
<feature type="transmembrane region" description="Helical" evidence="1">
    <location>
        <begin position="103"/>
        <end position="123"/>
    </location>
</feature>
<gene>
    <name evidence="2" type="ORF">JF888_11250</name>
</gene>
<feature type="transmembrane region" description="Helical" evidence="1">
    <location>
        <begin position="76"/>
        <end position="96"/>
    </location>
</feature>
<protein>
    <submittedName>
        <fullName evidence="2">Uncharacterized protein</fullName>
    </submittedName>
</protein>
<keyword evidence="1" id="KW-0812">Transmembrane</keyword>
<dbReference type="Proteomes" id="UP000620075">
    <property type="component" value="Unassembled WGS sequence"/>
</dbReference>
<accession>A0A934KHP5</accession>
<evidence type="ECO:0000313" key="2">
    <source>
        <dbReference type="EMBL" id="MBJ7603751.1"/>
    </source>
</evidence>
<sequence>MAASARVPVHHAARSRFTRERLAQIYHTAFAKPGSERLFLSSLAFFLAFVVVRGITTSIHANVGPFHNVGLGGTHIHHLVWGIFLLLFCGLGLLALGGPGARWFHFSSRLLAVGFGVGAALTLDEFELWLHLADLYWAPQGSGSIRAVLLFGSLLSVAGWGWPLTRLLLKEVAHSFRGEPAPSARHVSPP</sequence>
<comment type="caution">
    <text evidence="2">The sequence shown here is derived from an EMBL/GenBank/DDBJ whole genome shotgun (WGS) entry which is preliminary data.</text>
</comment>
<dbReference type="RefSeq" id="WP_338180273.1">
    <property type="nucleotide sequence ID" value="NZ_JAEKNQ010000040.1"/>
</dbReference>
<dbReference type="EMBL" id="JAEKNQ010000040">
    <property type="protein sequence ID" value="MBJ7603751.1"/>
    <property type="molecule type" value="Genomic_DNA"/>
</dbReference>
<proteinExistence type="predicted"/>
<keyword evidence="1" id="KW-0472">Membrane</keyword>